<evidence type="ECO:0008006" key="3">
    <source>
        <dbReference type="Google" id="ProtNLM"/>
    </source>
</evidence>
<evidence type="ECO:0000313" key="1">
    <source>
        <dbReference type="EMBL" id="THF61971.1"/>
    </source>
</evidence>
<dbReference type="EMBL" id="SSOD01000005">
    <property type="protein sequence ID" value="THF61971.1"/>
    <property type="molecule type" value="Genomic_DNA"/>
</dbReference>
<comment type="caution">
    <text evidence="1">The sequence shown here is derived from an EMBL/GenBank/DDBJ whole genome shotgun (WGS) entry which is preliminary data.</text>
</comment>
<dbReference type="Proteomes" id="UP000307956">
    <property type="component" value="Unassembled WGS sequence"/>
</dbReference>
<dbReference type="OrthoDB" id="8552614at2"/>
<dbReference type="RefSeq" id="WP_136384337.1">
    <property type="nucleotide sequence ID" value="NZ_SSOD01000005.1"/>
</dbReference>
<accession>A0A4S4AQE8</accession>
<proteinExistence type="predicted"/>
<name>A0A4S4AQE8_9RHOO</name>
<sequence>MSMRKVRAVAVVVGAFAVYAGNASARFIQPDPIGLAGGMNPYTYVGGNPLLYVDPLGLYSEIVVWQPVGWGSSSFGHVSTNVNGTTYSFGPGGMWVGPTGQYMGMNNFRSGVGTVINLNPQQEQQFEACLKKPQGSYGAVANNCGAPPQYCLQNLGVNLGGYTPLPVNFGNNLMNGGSAQGFNFYPASSPANGSSAPWAR</sequence>
<dbReference type="InterPro" id="IPR022385">
    <property type="entry name" value="Rhs_assc_core"/>
</dbReference>
<dbReference type="AlphaFoldDB" id="A0A4S4AQE8"/>
<reference evidence="1 2" key="1">
    <citation type="submission" date="2019-04" db="EMBL/GenBank/DDBJ databases">
        <title>Azoarcus rhizosphaerae sp. nov. isolated from rhizosphere of Ficus religiosa.</title>
        <authorList>
            <person name="Lin S.-Y."/>
            <person name="Hameed A."/>
            <person name="Hsu Y.-H."/>
            <person name="Young C.-C."/>
        </authorList>
    </citation>
    <scope>NUCLEOTIDE SEQUENCE [LARGE SCALE GENOMIC DNA]</scope>
    <source>
        <strain evidence="1 2">CC-YHH848</strain>
    </source>
</reference>
<protein>
    <recommendedName>
        <fullName evidence="3">RHS repeat-associated core domain-containing protein</fullName>
    </recommendedName>
</protein>
<dbReference type="NCBIfam" id="TIGR03696">
    <property type="entry name" value="Rhs_assc_core"/>
    <property type="match status" value="1"/>
</dbReference>
<keyword evidence="2" id="KW-1185">Reference proteome</keyword>
<dbReference type="Gene3D" id="2.180.10.10">
    <property type="entry name" value="RHS repeat-associated core"/>
    <property type="match status" value="1"/>
</dbReference>
<organism evidence="1 2">
    <name type="scientific">Pseudothauera rhizosphaerae</name>
    <dbReference type="NCBI Taxonomy" id="2565932"/>
    <lineage>
        <taxon>Bacteria</taxon>
        <taxon>Pseudomonadati</taxon>
        <taxon>Pseudomonadota</taxon>
        <taxon>Betaproteobacteria</taxon>
        <taxon>Rhodocyclales</taxon>
        <taxon>Zoogloeaceae</taxon>
        <taxon>Pseudothauera</taxon>
    </lineage>
</organism>
<gene>
    <name evidence="1" type="ORF">E6O51_07345</name>
</gene>
<evidence type="ECO:0000313" key="2">
    <source>
        <dbReference type="Proteomes" id="UP000307956"/>
    </source>
</evidence>